<feature type="compositionally biased region" description="Acidic residues" evidence="1">
    <location>
        <begin position="491"/>
        <end position="504"/>
    </location>
</feature>
<feature type="compositionally biased region" description="Acidic residues" evidence="1">
    <location>
        <begin position="458"/>
        <end position="474"/>
    </location>
</feature>
<dbReference type="RefSeq" id="XP_038780885.1">
    <property type="nucleotide sequence ID" value="XM_038924957.1"/>
</dbReference>
<keyword evidence="3" id="KW-1185">Reference proteome</keyword>
<feature type="compositionally biased region" description="Basic and acidic residues" evidence="1">
    <location>
        <begin position="435"/>
        <end position="448"/>
    </location>
</feature>
<dbReference type="EMBL" id="CP064815">
    <property type="protein sequence ID" value="QPG77320.1"/>
    <property type="molecule type" value="Genomic_DNA"/>
</dbReference>
<sequence length="636" mass="73668">MSSIDINRYISRLRDKLDSLVDEFREYDFTFKPLFTQQEFEEQILPQFDDLMKLDNRYLIIYNIFSNLLLSSLTDFNKLLCIIDFLINVSKCDPDVFASLPNDIVKEIALQDVFQDLKKYLYSNTRMDYKFDKFNSTQQTETEGATVPDTRRYPLRRPPVHAASLAAIEKTIMGKKAARKAIRASANVRTPPSGRLRLPESIPELRNKKMAFVLDDNLNFLYEKLDNITDFEPELVAEARDGFFYKPPQYKLFSKYDTDADAILTAGLDKLFNSFMQQICKRVGYVEFDSTPFLHETEYQYIMSNVDEFGSVSLAPLIFENRPVRVMENGMLNKVKKIGIKSTKVKGIMRLKVFNNSRGYLKMFGNLVSKDQARSRVEWINSFITDGKGLYSCDRLAQIMSLMDTNAMLRMPTPESSDNEEAEEEEGGDEEDTEEKIRKKQVDIKQEENNSPSRLVESDGDSDEYESAKEEEEGSNPKIPRDSTLFVGGSDGEEENKENQESIEGELPKKMIESLGRPQRGIDDDRTAVMTSARGVKLNSSHMMRHLCTKDFLHVLANLIFPQMKIANRTPNQMVMSMVNTAYSKAYFNFRPYLISLFLSDLDEFFNMPKYFQLDSVMFQLQLEEYRKKSYKQRRI</sequence>
<gene>
    <name evidence="2" type="ORF">FOA43_004729</name>
</gene>
<accession>A0A875RQK9</accession>
<feature type="compositionally biased region" description="Acidic residues" evidence="1">
    <location>
        <begin position="417"/>
        <end position="434"/>
    </location>
</feature>
<dbReference type="Proteomes" id="UP000662931">
    <property type="component" value="Chromosome 4"/>
</dbReference>
<dbReference type="OrthoDB" id="3997462at2759"/>
<dbReference type="GeneID" id="62198129"/>
<name>A0A875RQK9_EENNA</name>
<evidence type="ECO:0000313" key="2">
    <source>
        <dbReference type="EMBL" id="QPG77320.1"/>
    </source>
</evidence>
<dbReference type="KEGG" id="bnn:FOA43_004729"/>
<evidence type="ECO:0000313" key="3">
    <source>
        <dbReference type="Proteomes" id="UP000662931"/>
    </source>
</evidence>
<proteinExistence type="predicted"/>
<dbReference type="AlphaFoldDB" id="A0A875RQK9"/>
<reference evidence="2" key="1">
    <citation type="submission" date="2020-10" db="EMBL/GenBank/DDBJ databases">
        <authorList>
            <person name="Roach M.J.R."/>
        </authorList>
    </citation>
    <scope>NUCLEOTIDE SEQUENCE</scope>
    <source>
        <strain evidence="2">CBS 1945</strain>
    </source>
</reference>
<organism evidence="2 3">
    <name type="scientific">Eeniella nana</name>
    <name type="common">Yeast</name>
    <name type="synonym">Brettanomyces nanus</name>
    <dbReference type="NCBI Taxonomy" id="13502"/>
    <lineage>
        <taxon>Eukaryota</taxon>
        <taxon>Fungi</taxon>
        <taxon>Dikarya</taxon>
        <taxon>Ascomycota</taxon>
        <taxon>Saccharomycotina</taxon>
        <taxon>Pichiomycetes</taxon>
        <taxon>Pichiales</taxon>
        <taxon>Pichiaceae</taxon>
        <taxon>Brettanomyces</taxon>
    </lineage>
</organism>
<protein>
    <submittedName>
        <fullName evidence="2">Uncharacterized protein</fullName>
    </submittedName>
</protein>
<feature type="region of interest" description="Disordered" evidence="1">
    <location>
        <begin position="410"/>
        <end position="508"/>
    </location>
</feature>
<evidence type="ECO:0000256" key="1">
    <source>
        <dbReference type="SAM" id="MobiDB-lite"/>
    </source>
</evidence>